<dbReference type="GO" id="GO:0016020">
    <property type="term" value="C:membrane"/>
    <property type="evidence" value="ECO:0007669"/>
    <property type="project" value="InterPro"/>
</dbReference>
<dbReference type="InterPro" id="IPR007820">
    <property type="entry name" value="AbrB_fam"/>
</dbReference>
<geneLocation type="plasmid" evidence="2 3">
    <name>pSMR1-3</name>
</geneLocation>
<dbReference type="EMBL" id="CP022418">
    <property type="protein sequence ID" value="ASM74982.1"/>
    <property type="molecule type" value="Genomic_DNA"/>
</dbReference>
<feature type="transmembrane region" description="Helical" evidence="1">
    <location>
        <begin position="315"/>
        <end position="342"/>
    </location>
</feature>
<feature type="transmembrane region" description="Helical" evidence="1">
    <location>
        <begin position="97"/>
        <end position="115"/>
    </location>
</feature>
<dbReference type="GO" id="GO:0010468">
    <property type="term" value="P:regulation of gene expression"/>
    <property type="evidence" value="ECO:0007669"/>
    <property type="project" value="InterPro"/>
</dbReference>
<feature type="transmembrane region" description="Helical" evidence="1">
    <location>
        <begin position="146"/>
        <end position="167"/>
    </location>
</feature>
<evidence type="ECO:0000256" key="1">
    <source>
        <dbReference type="SAM" id="Phobius"/>
    </source>
</evidence>
<reference evidence="2 3" key="1">
    <citation type="submission" date="2017-07" db="EMBL/GenBank/DDBJ databases">
        <title>Genome Sequence of Sulfitobacter pseudonitzschiae Strain SMR1 Isolated from a culture of the Diatom Skeletonema marinoi.</title>
        <authorList>
            <person name="Topel M."/>
            <person name="Pinder M.I.M."/>
            <person name="Johansson O.N."/>
            <person name="Kourtchenko O."/>
            <person name="Godhe A."/>
            <person name="Clarke A.K."/>
        </authorList>
    </citation>
    <scope>NUCLEOTIDE SEQUENCE [LARGE SCALE GENOMIC DNA]</scope>
    <source>
        <strain evidence="2 3">SMR1</strain>
        <plasmid evidence="2 3">pSMR1-3</plasmid>
    </source>
</reference>
<dbReference type="Pfam" id="PF05145">
    <property type="entry name" value="AbrB"/>
    <property type="match status" value="1"/>
</dbReference>
<evidence type="ECO:0000313" key="2">
    <source>
        <dbReference type="EMBL" id="ASM74982.1"/>
    </source>
</evidence>
<feature type="transmembrane region" description="Helical" evidence="1">
    <location>
        <begin position="65"/>
        <end position="85"/>
    </location>
</feature>
<feature type="transmembrane region" description="Helical" evidence="1">
    <location>
        <begin position="214"/>
        <end position="233"/>
    </location>
</feature>
<dbReference type="KEGG" id="spse:SULPSESMR1_04256"/>
<gene>
    <name evidence="2" type="ORF">SULPSESMR1_04256</name>
</gene>
<keyword evidence="1" id="KW-1133">Transmembrane helix</keyword>
<keyword evidence="2" id="KW-0614">Plasmid</keyword>
<keyword evidence="1" id="KW-0812">Transmembrane</keyword>
<proteinExistence type="predicted"/>
<dbReference type="Proteomes" id="UP000199754">
    <property type="component" value="Plasmid pSMR1-3"/>
</dbReference>
<dbReference type="PIRSF" id="PIRSF038991">
    <property type="entry name" value="Protein_AbrB"/>
    <property type="match status" value="1"/>
</dbReference>
<dbReference type="RefSeq" id="WP_089423008.1">
    <property type="nucleotide sequence ID" value="NZ_CP022418.1"/>
</dbReference>
<keyword evidence="2" id="KW-0560">Oxidoreductase</keyword>
<sequence>MSAVIRSIAPPLVALILGGAGAAMAVLVHLPLAMVTGPLIVLALFTMRGGRVFGQAPTLPSWLSLVVLPVIGLAIGSSLTPEVLISAKRWWPSLLSMLLFIPLVHYLGFVLFRHVGRLDPATSYFAAVPGGLMEVLLLAEETDAHAGTVLTLQFLRIVLCVLLVPLGFSLMGADLLPVSTSAMSQRFPTLIEVTMMIACAAAGVGVGKLLRFPAAVVTGPMLCFGALQLWGITDAAPPPLSLAVTQLIMGSLLGLRFTGLPMRQFVVAIQLALANLAITMTLAVGFAFLFHGLVAEPVEALVLAYAPGGLAEMSLVAASLHIGLLYVSVHHLLRIILAILFARHFASSVRCSVPASGGSDL</sequence>
<keyword evidence="2" id="KW-0503">Monooxygenase</keyword>
<protein>
    <submittedName>
        <fullName evidence="2">Putative ammonia monooxygenase</fullName>
    </submittedName>
</protein>
<keyword evidence="1" id="KW-0472">Membrane</keyword>
<feature type="transmembrane region" description="Helical" evidence="1">
    <location>
        <begin position="271"/>
        <end position="295"/>
    </location>
</feature>
<accession>A0A221K7J1</accession>
<dbReference type="OrthoDB" id="7157734at2"/>
<name>A0A221K7J1_9RHOB</name>
<keyword evidence="3" id="KW-1185">Reference proteome</keyword>
<feature type="transmembrane region" description="Helical" evidence="1">
    <location>
        <begin position="239"/>
        <end position="259"/>
    </location>
</feature>
<evidence type="ECO:0000313" key="3">
    <source>
        <dbReference type="Proteomes" id="UP000199754"/>
    </source>
</evidence>
<dbReference type="NCBIfam" id="TIGR03082">
    <property type="entry name" value="Gneg_AbrB_dup"/>
    <property type="match status" value="1"/>
</dbReference>
<dbReference type="InterPro" id="IPR017516">
    <property type="entry name" value="AbrB_dup"/>
</dbReference>
<dbReference type="PANTHER" id="PTHR38457">
    <property type="entry name" value="REGULATOR ABRB-RELATED"/>
    <property type="match status" value="1"/>
</dbReference>
<feature type="transmembrane region" description="Helical" evidence="1">
    <location>
        <begin position="12"/>
        <end position="45"/>
    </location>
</feature>
<dbReference type="GO" id="GO:0004497">
    <property type="term" value="F:monooxygenase activity"/>
    <property type="evidence" value="ECO:0007669"/>
    <property type="project" value="UniProtKB-KW"/>
</dbReference>
<organism evidence="2 3">
    <name type="scientific">Pseudosulfitobacter pseudonitzschiae</name>
    <dbReference type="NCBI Taxonomy" id="1402135"/>
    <lineage>
        <taxon>Bacteria</taxon>
        <taxon>Pseudomonadati</taxon>
        <taxon>Pseudomonadota</taxon>
        <taxon>Alphaproteobacteria</taxon>
        <taxon>Rhodobacterales</taxon>
        <taxon>Roseobacteraceae</taxon>
        <taxon>Pseudosulfitobacter</taxon>
    </lineage>
</organism>
<dbReference type="PANTHER" id="PTHR38457:SF1">
    <property type="entry name" value="REGULATOR ABRB-RELATED"/>
    <property type="match status" value="1"/>
</dbReference>
<dbReference type="AlphaFoldDB" id="A0A221K7J1"/>
<feature type="transmembrane region" description="Helical" evidence="1">
    <location>
        <begin position="187"/>
        <end position="207"/>
    </location>
</feature>